<evidence type="ECO:0000256" key="3">
    <source>
        <dbReference type="ARBA" id="ARBA00023002"/>
    </source>
</evidence>
<feature type="binding site" description="axial binding residue" evidence="6">
    <location>
        <position position="443"/>
    </location>
    <ligand>
        <name>heme</name>
        <dbReference type="ChEBI" id="CHEBI:30413"/>
    </ligand>
    <ligandPart>
        <name>Fe</name>
        <dbReference type="ChEBI" id="CHEBI:18248"/>
    </ligandPart>
</feature>
<dbReference type="EMBL" id="PKPP01001995">
    <property type="protein sequence ID" value="PWA78387.1"/>
    <property type="molecule type" value="Genomic_DNA"/>
</dbReference>
<dbReference type="PRINTS" id="PR00385">
    <property type="entry name" value="P450"/>
</dbReference>
<keyword evidence="1 6" id="KW-0349">Heme</keyword>
<comment type="cofactor">
    <cofactor evidence="6">
        <name>heme</name>
        <dbReference type="ChEBI" id="CHEBI:30413"/>
    </cofactor>
</comment>
<dbReference type="InterPro" id="IPR002401">
    <property type="entry name" value="Cyt_P450_E_grp-I"/>
</dbReference>
<dbReference type="PROSITE" id="PS00086">
    <property type="entry name" value="CYTOCHROME_P450"/>
    <property type="match status" value="1"/>
</dbReference>
<dbReference type="Pfam" id="PF00067">
    <property type="entry name" value="p450"/>
    <property type="match status" value="1"/>
</dbReference>
<dbReference type="Gene3D" id="1.10.630.10">
    <property type="entry name" value="Cytochrome P450"/>
    <property type="match status" value="1"/>
</dbReference>
<dbReference type="Proteomes" id="UP000245207">
    <property type="component" value="Unassembled WGS sequence"/>
</dbReference>
<reference evidence="9 10" key="1">
    <citation type="journal article" date="2018" name="Mol. Plant">
        <title>The genome of Artemisia annua provides insight into the evolution of Asteraceae family and artemisinin biosynthesis.</title>
        <authorList>
            <person name="Shen Q."/>
            <person name="Zhang L."/>
            <person name="Liao Z."/>
            <person name="Wang S."/>
            <person name="Yan T."/>
            <person name="Shi P."/>
            <person name="Liu M."/>
            <person name="Fu X."/>
            <person name="Pan Q."/>
            <person name="Wang Y."/>
            <person name="Lv Z."/>
            <person name="Lu X."/>
            <person name="Zhang F."/>
            <person name="Jiang W."/>
            <person name="Ma Y."/>
            <person name="Chen M."/>
            <person name="Hao X."/>
            <person name="Li L."/>
            <person name="Tang Y."/>
            <person name="Lv G."/>
            <person name="Zhou Y."/>
            <person name="Sun X."/>
            <person name="Brodelius P.E."/>
            <person name="Rose J.K.C."/>
            <person name="Tang K."/>
        </authorList>
    </citation>
    <scope>NUCLEOTIDE SEQUENCE [LARGE SCALE GENOMIC DNA]</scope>
    <source>
        <strain evidence="10">cv. Huhao1</strain>
        <tissue evidence="9">Leaf</tissue>
    </source>
</reference>
<dbReference type="PANTHER" id="PTHR47947">
    <property type="entry name" value="CYTOCHROME P450 82C3-RELATED"/>
    <property type="match status" value="1"/>
</dbReference>
<dbReference type="SUPFAM" id="SSF48264">
    <property type="entry name" value="Cytochrome P450"/>
    <property type="match status" value="1"/>
</dbReference>
<gene>
    <name evidence="9" type="ORF">CTI12_AA215580</name>
</gene>
<dbReference type="InterPro" id="IPR017972">
    <property type="entry name" value="Cyt_P450_CS"/>
</dbReference>
<evidence type="ECO:0000313" key="10">
    <source>
        <dbReference type="Proteomes" id="UP000245207"/>
    </source>
</evidence>
<keyword evidence="5 7" id="KW-0503">Monooxygenase</keyword>
<comment type="similarity">
    <text evidence="7">Belongs to the cytochrome P450 family.</text>
</comment>
<dbReference type="InterPro" id="IPR036396">
    <property type="entry name" value="Cyt_P450_sf"/>
</dbReference>
<comment type="caution">
    <text evidence="9">The sequence shown here is derived from an EMBL/GenBank/DDBJ whole genome shotgun (WGS) entry which is preliminary data.</text>
</comment>
<dbReference type="AlphaFoldDB" id="A0A2U1NY55"/>
<dbReference type="GO" id="GO:0016705">
    <property type="term" value="F:oxidoreductase activity, acting on paired donors, with incorporation or reduction of molecular oxygen"/>
    <property type="evidence" value="ECO:0007669"/>
    <property type="project" value="InterPro"/>
</dbReference>
<evidence type="ECO:0000256" key="4">
    <source>
        <dbReference type="ARBA" id="ARBA00023004"/>
    </source>
</evidence>
<dbReference type="CDD" id="cd20653">
    <property type="entry name" value="CYP81"/>
    <property type="match status" value="1"/>
</dbReference>
<sequence length="508" mass="58146">METLYFYVLLLGLAWSIFNRYVIPKMRNLPPTPFSPLTLMGYLWFYKQQPLHRTLSQIASRYGPILLLQFGCKRVLLVSSSSAAEELFAKNDLLFADRPKLITGKEFGCNYTSLASAPHDDHWLHLRCVSTLEILPFHRLSGPDGSIADEVKLLLGGLYRTEKEIVELKSIFLDLVFGVMMKMFAGKRFVEKKMTAKDEQIKLLKDYVICSFRITTGEPDVEYFMPILKFLGLRGLERKCNKLQKQGDAAMDSLIKEVRKKIPEFSNGSGETEEKVIEFLLARQKDHPRCYSDKTIRGLLLVLLSAGTTTSASILEWAFSLLLNHPEVLHKAQSEIDNHVGNDRFLEESDIEHLPYLRCIVKETLRLYPTAPLLVPHESSEDCKVGGYHVPKETMLMVNVWAIQNDPNIWAEPTKFNPERFREIVDERDGFKLMPFGYGRRSCPGKHMAVHVITLALGSLIHCFEWERISEEMVNLSTEQTGLALLKEQPLMAKCSPRCTMEKLLRQV</sequence>
<keyword evidence="8" id="KW-0472">Membrane</keyword>
<dbReference type="PANTHER" id="PTHR47947:SF24">
    <property type="entry name" value="ISOFLAVONE 2'-HYDROXYLASE-LIKE"/>
    <property type="match status" value="1"/>
</dbReference>
<feature type="transmembrane region" description="Helical" evidence="8">
    <location>
        <begin position="6"/>
        <end position="23"/>
    </location>
</feature>
<dbReference type="STRING" id="35608.A0A2U1NY55"/>
<organism evidence="9 10">
    <name type="scientific">Artemisia annua</name>
    <name type="common">Sweet wormwood</name>
    <dbReference type="NCBI Taxonomy" id="35608"/>
    <lineage>
        <taxon>Eukaryota</taxon>
        <taxon>Viridiplantae</taxon>
        <taxon>Streptophyta</taxon>
        <taxon>Embryophyta</taxon>
        <taxon>Tracheophyta</taxon>
        <taxon>Spermatophyta</taxon>
        <taxon>Magnoliopsida</taxon>
        <taxon>eudicotyledons</taxon>
        <taxon>Gunneridae</taxon>
        <taxon>Pentapetalae</taxon>
        <taxon>asterids</taxon>
        <taxon>campanulids</taxon>
        <taxon>Asterales</taxon>
        <taxon>Asteraceae</taxon>
        <taxon>Asteroideae</taxon>
        <taxon>Anthemideae</taxon>
        <taxon>Artemisiinae</taxon>
        <taxon>Artemisia</taxon>
    </lineage>
</organism>
<keyword evidence="4 6" id="KW-0408">Iron</keyword>
<keyword evidence="3 7" id="KW-0560">Oxidoreductase</keyword>
<dbReference type="GO" id="GO:0020037">
    <property type="term" value="F:heme binding"/>
    <property type="evidence" value="ECO:0007669"/>
    <property type="project" value="InterPro"/>
</dbReference>
<keyword evidence="8" id="KW-0812">Transmembrane</keyword>
<evidence type="ECO:0000256" key="5">
    <source>
        <dbReference type="ARBA" id="ARBA00023033"/>
    </source>
</evidence>
<proteinExistence type="inferred from homology"/>
<keyword evidence="2 6" id="KW-0479">Metal-binding</keyword>
<evidence type="ECO:0000256" key="8">
    <source>
        <dbReference type="SAM" id="Phobius"/>
    </source>
</evidence>
<dbReference type="InterPro" id="IPR050651">
    <property type="entry name" value="Plant_Cytochrome_P450_Monoox"/>
</dbReference>
<dbReference type="OrthoDB" id="2789670at2759"/>
<keyword evidence="10" id="KW-1185">Reference proteome</keyword>
<dbReference type="InterPro" id="IPR001128">
    <property type="entry name" value="Cyt_P450"/>
</dbReference>
<evidence type="ECO:0000256" key="2">
    <source>
        <dbReference type="ARBA" id="ARBA00022723"/>
    </source>
</evidence>
<dbReference type="GO" id="GO:0005506">
    <property type="term" value="F:iron ion binding"/>
    <property type="evidence" value="ECO:0007669"/>
    <property type="project" value="InterPro"/>
</dbReference>
<accession>A0A2U1NY55</accession>
<evidence type="ECO:0000256" key="1">
    <source>
        <dbReference type="ARBA" id="ARBA00022617"/>
    </source>
</evidence>
<name>A0A2U1NY55_ARTAN</name>
<evidence type="ECO:0000256" key="7">
    <source>
        <dbReference type="RuleBase" id="RU000461"/>
    </source>
</evidence>
<keyword evidence="8" id="KW-1133">Transmembrane helix</keyword>
<evidence type="ECO:0000313" key="9">
    <source>
        <dbReference type="EMBL" id="PWA78387.1"/>
    </source>
</evidence>
<dbReference type="PRINTS" id="PR00463">
    <property type="entry name" value="EP450I"/>
</dbReference>
<dbReference type="GO" id="GO:0004497">
    <property type="term" value="F:monooxygenase activity"/>
    <property type="evidence" value="ECO:0007669"/>
    <property type="project" value="UniProtKB-KW"/>
</dbReference>
<protein>
    <submittedName>
        <fullName evidence="9">Cytochrome P450-like protein</fullName>
    </submittedName>
</protein>
<evidence type="ECO:0000256" key="6">
    <source>
        <dbReference type="PIRSR" id="PIRSR602401-1"/>
    </source>
</evidence>